<evidence type="ECO:0000313" key="2">
    <source>
        <dbReference type="EMBL" id="CAF4356457.1"/>
    </source>
</evidence>
<evidence type="ECO:0008006" key="4">
    <source>
        <dbReference type="Google" id="ProtNLM"/>
    </source>
</evidence>
<reference evidence="2" key="1">
    <citation type="submission" date="2021-02" db="EMBL/GenBank/DDBJ databases">
        <authorList>
            <person name="Nowell W R."/>
        </authorList>
    </citation>
    <scope>NUCLEOTIDE SEQUENCE</scope>
</reference>
<protein>
    <recommendedName>
        <fullName evidence="4">Tc1-like transposase DDE domain-containing protein</fullName>
    </recommendedName>
</protein>
<dbReference type="InterPro" id="IPR036397">
    <property type="entry name" value="RNaseH_sf"/>
</dbReference>
<dbReference type="AlphaFoldDB" id="A0A8S2UPU3"/>
<accession>A0A8S2UPU3</accession>
<name>A0A8S2UPU3_9BILA</name>
<dbReference type="Proteomes" id="UP000677228">
    <property type="component" value="Unassembled WGS sequence"/>
</dbReference>
<dbReference type="GO" id="GO:0003676">
    <property type="term" value="F:nucleic acid binding"/>
    <property type="evidence" value="ECO:0007669"/>
    <property type="project" value="InterPro"/>
</dbReference>
<gene>
    <name evidence="1" type="ORF">OVA965_LOCUS39962</name>
    <name evidence="2" type="ORF">TMI583_LOCUS41346</name>
</gene>
<comment type="caution">
    <text evidence="2">The sequence shown here is derived from an EMBL/GenBank/DDBJ whole genome shotgun (WGS) entry which is preliminary data.</text>
</comment>
<dbReference type="EMBL" id="CAJOBA010065116">
    <property type="protein sequence ID" value="CAF4356457.1"/>
    <property type="molecule type" value="Genomic_DNA"/>
</dbReference>
<evidence type="ECO:0000313" key="3">
    <source>
        <dbReference type="Proteomes" id="UP000682733"/>
    </source>
</evidence>
<dbReference type="EMBL" id="CAJNOK010042440">
    <property type="protein sequence ID" value="CAF1563885.1"/>
    <property type="molecule type" value="Genomic_DNA"/>
</dbReference>
<sequence length="278" mass="32279">MNLHGQRGHFGHCFMYPTLCKFSWKSHVLYRKPILREGGAALTYIETFSAYVMEPNILSHSTHHTTSHKIVVDNARTHTTKAYSLQDFGKNIGSRCPVETIEYVDENGATKVIDCYFKHGANKDKSKGLLELYKDLGVKLPAKVKLDKILEILSKHRAFHNVTKLEMLAIKYNVKIIYCPKYHCELNAIEGLWCNQKAFIRSRTDQSFEKMIKLISDSRTHFVERKIALKLFRRFWRSIEAYSQGQTYADVLKLFFSQLCKTSIQSHRRISSTNINEH</sequence>
<dbReference type="Proteomes" id="UP000682733">
    <property type="component" value="Unassembled WGS sequence"/>
</dbReference>
<evidence type="ECO:0000313" key="1">
    <source>
        <dbReference type="EMBL" id="CAF1563885.1"/>
    </source>
</evidence>
<dbReference type="Gene3D" id="3.30.420.10">
    <property type="entry name" value="Ribonuclease H-like superfamily/Ribonuclease H"/>
    <property type="match status" value="1"/>
</dbReference>
<proteinExistence type="predicted"/>
<organism evidence="2 3">
    <name type="scientific">Didymodactylos carnosus</name>
    <dbReference type="NCBI Taxonomy" id="1234261"/>
    <lineage>
        <taxon>Eukaryota</taxon>
        <taxon>Metazoa</taxon>
        <taxon>Spiralia</taxon>
        <taxon>Gnathifera</taxon>
        <taxon>Rotifera</taxon>
        <taxon>Eurotatoria</taxon>
        <taxon>Bdelloidea</taxon>
        <taxon>Philodinida</taxon>
        <taxon>Philodinidae</taxon>
        <taxon>Didymodactylos</taxon>
    </lineage>
</organism>